<organism evidence="7 8">
    <name type="scientific">Acrobeloides nanus</name>
    <dbReference type="NCBI Taxonomy" id="290746"/>
    <lineage>
        <taxon>Eukaryota</taxon>
        <taxon>Metazoa</taxon>
        <taxon>Ecdysozoa</taxon>
        <taxon>Nematoda</taxon>
        <taxon>Chromadorea</taxon>
        <taxon>Rhabditida</taxon>
        <taxon>Tylenchina</taxon>
        <taxon>Cephalobomorpha</taxon>
        <taxon>Cephaloboidea</taxon>
        <taxon>Cephalobidae</taxon>
        <taxon>Acrobeloides</taxon>
    </lineage>
</organism>
<name>A0A914EJX2_9BILA</name>
<dbReference type="InterPro" id="IPR017452">
    <property type="entry name" value="GPCR_Rhodpsn_7TM"/>
</dbReference>
<dbReference type="WBParaSite" id="ACRNAN_scaffold867.g25335.t1">
    <property type="protein sequence ID" value="ACRNAN_scaffold867.g25335.t1"/>
    <property type="gene ID" value="ACRNAN_scaffold867.g25335"/>
</dbReference>
<evidence type="ECO:0000256" key="3">
    <source>
        <dbReference type="ARBA" id="ARBA00022989"/>
    </source>
</evidence>
<dbReference type="InterPro" id="IPR039952">
    <property type="entry name" value="Aex-2"/>
</dbReference>
<evidence type="ECO:0000313" key="7">
    <source>
        <dbReference type="Proteomes" id="UP000887540"/>
    </source>
</evidence>
<evidence type="ECO:0000256" key="5">
    <source>
        <dbReference type="SAM" id="Phobius"/>
    </source>
</evidence>
<evidence type="ECO:0000256" key="4">
    <source>
        <dbReference type="ARBA" id="ARBA00023136"/>
    </source>
</evidence>
<proteinExistence type="predicted"/>
<feature type="transmembrane region" description="Helical" evidence="5">
    <location>
        <begin position="6"/>
        <end position="28"/>
    </location>
</feature>
<feature type="transmembrane region" description="Helical" evidence="5">
    <location>
        <begin position="105"/>
        <end position="129"/>
    </location>
</feature>
<evidence type="ECO:0000256" key="2">
    <source>
        <dbReference type="ARBA" id="ARBA00022692"/>
    </source>
</evidence>
<dbReference type="GO" id="GO:0008188">
    <property type="term" value="F:neuropeptide receptor activity"/>
    <property type="evidence" value="ECO:0007669"/>
    <property type="project" value="InterPro"/>
</dbReference>
<evidence type="ECO:0000259" key="6">
    <source>
        <dbReference type="PROSITE" id="PS50262"/>
    </source>
</evidence>
<dbReference type="Gene3D" id="1.20.1070.10">
    <property type="entry name" value="Rhodopsin 7-helix transmembrane proteins"/>
    <property type="match status" value="1"/>
</dbReference>
<feature type="domain" description="G-protein coupled receptors family 1 profile" evidence="6">
    <location>
        <begin position="1"/>
        <end position="125"/>
    </location>
</feature>
<comment type="subcellular location">
    <subcellularLocation>
        <location evidence="1">Membrane</location>
    </subcellularLocation>
</comment>
<dbReference type="PANTHER" id="PTHR21643:SF6">
    <property type="entry name" value="G-PROTEIN COUPLED RECEPTORS FAMILY 1 PROFILE DOMAIN-CONTAINING PROTEIN"/>
    <property type="match status" value="1"/>
</dbReference>
<keyword evidence="7" id="KW-1185">Reference proteome</keyword>
<keyword evidence="3 5" id="KW-1133">Transmembrane helix</keyword>
<dbReference type="AlphaFoldDB" id="A0A914EJX2"/>
<dbReference type="CDD" id="cd00637">
    <property type="entry name" value="7tm_classA_rhodopsin-like"/>
    <property type="match status" value="1"/>
</dbReference>
<keyword evidence="4 5" id="KW-0472">Membrane</keyword>
<evidence type="ECO:0000256" key="1">
    <source>
        <dbReference type="ARBA" id="ARBA00004370"/>
    </source>
</evidence>
<accession>A0A914EJX2</accession>
<dbReference type="SUPFAM" id="SSF81321">
    <property type="entry name" value="Family A G protein-coupled receptor-like"/>
    <property type="match status" value="1"/>
</dbReference>
<dbReference type="GO" id="GO:0016020">
    <property type="term" value="C:membrane"/>
    <property type="evidence" value="ECO:0007669"/>
    <property type="project" value="UniProtKB-SubCell"/>
</dbReference>
<reference evidence="8" key="1">
    <citation type="submission" date="2022-11" db="UniProtKB">
        <authorList>
            <consortium name="WormBaseParasite"/>
        </authorList>
    </citation>
    <scope>IDENTIFICATION</scope>
</reference>
<dbReference type="PROSITE" id="PS50262">
    <property type="entry name" value="G_PROTEIN_RECEP_F1_2"/>
    <property type="match status" value="1"/>
</dbReference>
<keyword evidence="2 5" id="KW-0812">Transmembrane</keyword>
<dbReference type="PANTHER" id="PTHR21643">
    <property type="entry name" value="G-PROTEIN COUPLED RECEPTORS FAMILY 1 PROFILE DOMAIN-CONTAINING PROTEIN-RELATED"/>
    <property type="match status" value="1"/>
</dbReference>
<feature type="transmembrane region" description="Helical" evidence="5">
    <location>
        <begin position="66"/>
        <end position="85"/>
    </location>
</feature>
<sequence length="170" mass="19471">MVHIYIAFVCLVSIMPTLTSLIVSIYIMKIVSTHRKQLAEEQALCHPTTPGRSNSNTMIRSRMRTFYLIFMMTVFTAITLLPYRLTSIHRLIANHSSQKDCLTILIFWVMMYMIYLNSIVNPLLTVTVLPQYRMTFVNKFFFLTEEQNGHHTTTTTVAANGVNGVGRTSL</sequence>
<dbReference type="Proteomes" id="UP000887540">
    <property type="component" value="Unplaced"/>
</dbReference>
<evidence type="ECO:0000313" key="8">
    <source>
        <dbReference type="WBParaSite" id="ACRNAN_scaffold867.g25335.t1"/>
    </source>
</evidence>
<protein>
    <submittedName>
        <fullName evidence="8">G-protein coupled receptors family 1 profile domain-containing protein</fullName>
    </submittedName>
</protein>